<dbReference type="EMBL" id="CP039396">
    <property type="protein sequence ID" value="QCD41060.1"/>
    <property type="molecule type" value="Genomic_DNA"/>
</dbReference>
<accession>A0A4P7W146</accession>
<dbReference type="InterPro" id="IPR029052">
    <property type="entry name" value="Metallo-depent_PP-like"/>
</dbReference>
<evidence type="ECO:0000259" key="1">
    <source>
        <dbReference type="Pfam" id="PF00149"/>
    </source>
</evidence>
<evidence type="ECO:0000313" key="2">
    <source>
        <dbReference type="EMBL" id="QCD41060.1"/>
    </source>
</evidence>
<dbReference type="KEGG" id="ddb:E7747_01325"/>
<protein>
    <submittedName>
        <fullName evidence="2">Serine/threonine protein phosphatase</fullName>
    </submittedName>
</protein>
<feature type="domain" description="Calcineurin-like phosphoesterase" evidence="1">
    <location>
        <begin position="1"/>
        <end position="219"/>
    </location>
</feature>
<dbReference type="Proteomes" id="UP000297149">
    <property type="component" value="Chromosome"/>
</dbReference>
<keyword evidence="3" id="KW-1185">Reference proteome</keyword>
<reference evidence="3" key="1">
    <citation type="submission" date="2019-02" db="EMBL/GenBank/DDBJ databases">
        <title>Isolation and identification of novel species under the genus Muribaculum.</title>
        <authorList>
            <person name="Miyake S."/>
            <person name="Ding Y."/>
            <person name="Low A."/>
            <person name="Soh M."/>
            <person name="Seedorf H."/>
        </authorList>
    </citation>
    <scope>NUCLEOTIDE SEQUENCE [LARGE SCALE GENOMIC DNA]</scope>
    <source>
        <strain evidence="3">H5</strain>
    </source>
</reference>
<dbReference type="Gene3D" id="3.60.21.10">
    <property type="match status" value="1"/>
</dbReference>
<dbReference type="SUPFAM" id="SSF56300">
    <property type="entry name" value="Metallo-dependent phosphatases"/>
    <property type="match status" value="1"/>
</dbReference>
<dbReference type="InterPro" id="IPR004843">
    <property type="entry name" value="Calcineurin-like_PHP"/>
</dbReference>
<proteinExistence type="predicted"/>
<dbReference type="PANTHER" id="PTHR37844:SF1">
    <property type="entry name" value="CALCINEURIN-LIKE PHOSPHOESTERASE DOMAIN-CONTAINING PROTEIN"/>
    <property type="match status" value="1"/>
</dbReference>
<gene>
    <name evidence="2" type="ORF">E7747_01325</name>
</gene>
<name>A0A4P7W146_9BACT</name>
<dbReference type="Pfam" id="PF00149">
    <property type="entry name" value="Metallophos"/>
    <property type="match status" value="1"/>
</dbReference>
<organism evidence="2 3">
    <name type="scientific">Duncaniella dubosii</name>
    <dbReference type="NCBI Taxonomy" id="2518971"/>
    <lineage>
        <taxon>Bacteria</taxon>
        <taxon>Pseudomonadati</taxon>
        <taxon>Bacteroidota</taxon>
        <taxon>Bacteroidia</taxon>
        <taxon>Bacteroidales</taxon>
        <taxon>Muribaculaceae</taxon>
        <taxon>Duncaniella</taxon>
    </lineage>
</organism>
<dbReference type="RefSeq" id="WP_136413604.1">
    <property type="nucleotide sequence ID" value="NZ_CP039396.1"/>
</dbReference>
<sequence>MKIQYASDLHLEFHENCRWLKDNPLLPVGDVLVLAGDIGYLGDENYERHPFWGWCAENFRQTIVIPGNHELYKGFNINELHEGWQLNIRPNVKAVYNCVIPISQDIELIASTLWAKIPPYEEFQTERGVTDFHRIRNGQFRLSTQRFNQEHEMCREFIERSVAESNAQHVIVATHHVPSFALMADEFKRSPINGAFTVELGNYIADSRIDYWIYGHSHRNINKIIGNTRCICNQLGYTFHGEQTSFRRDAIIEIEDNELQI</sequence>
<evidence type="ECO:0000313" key="3">
    <source>
        <dbReference type="Proteomes" id="UP000297149"/>
    </source>
</evidence>
<dbReference type="PANTHER" id="PTHR37844">
    <property type="entry name" value="SER/THR PROTEIN PHOSPHATASE SUPERFAMILY (AFU_ORTHOLOGUE AFUA_1G14840)"/>
    <property type="match status" value="1"/>
</dbReference>
<dbReference type="AlphaFoldDB" id="A0A4P7W146"/>
<dbReference type="GO" id="GO:0016787">
    <property type="term" value="F:hydrolase activity"/>
    <property type="evidence" value="ECO:0007669"/>
    <property type="project" value="InterPro"/>
</dbReference>